<dbReference type="PANTHER" id="PTHR42928">
    <property type="entry name" value="TRICARBOXYLATE-BINDING PROTEIN"/>
    <property type="match status" value="1"/>
</dbReference>
<organism evidence="3 4">
    <name type="scientific">Ramlibacter terrae</name>
    <dbReference type="NCBI Taxonomy" id="2732511"/>
    <lineage>
        <taxon>Bacteria</taxon>
        <taxon>Pseudomonadati</taxon>
        <taxon>Pseudomonadota</taxon>
        <taxon>Betaproteobacteria</taxon>
        <taxon>Burkholderiales</taxon>
        <taxon>Comamonadaceae</taxon>
        <taxon>Ramlibacter</taxon>
    </lineage>
</organism>
<proteinExistence type="inferred from homology"/>
<dbReference type="PANTHER" id="PTHR42928:SF5">
    <property type="entry name" value="BLR1237 PROTEIN"/>
    <property type="match status" value="1"/>
</dbReference>
<dbReference type="InterPro" id="IPR005064">
    <property type="entry name" value="BUG"/>
</dbReference>
<evidence type="ECO:0000256" key="2">
    <source>
        <dbReference type="SAM" id="MobiDB-lite"/>
    </source>
</evidence>
<evidence type="ECO:0000313" key="3">
    <source>
        <dbReference type="EMBL" id="QJW83806.1"/>
    </source>
</evidence>
<sequence length="129" mass="13617">MAQKLTDKWGQQVIVENKPGAAGLLGSEQVAKSPADGYTLLMATAGNLTVNQHLYKAMRFDPVKDFTPIAQTAAVDFVLVTQPNAPFTNVKQLIAAAKAGPDSITTATSGNGGAPHWPPRCSRTLPRST</sequence>
<evidence type="ECO:0000256" key="1">
    <source>
        <dbReference type="ARBA" id="ARBA00006987"/>
    </source>
</evidence>
<evidence type="ECO:0000313" key="4">
    <source>
        <dbReference type="Proteomes" id="UP000500826"/>
    </source>
</evidence>
<comment type="similarity">
    <text evidence="1">Belongs to the UPF0065 (bug) family.</text>
</comment>
<protein>
    <recommendedName>
        <fullName evidence="5">Tripartite tricarboxylate transporter substrate binding protein</fullName>
    </recommendedName>
</protein>
<dbReference type="InterPro" id="IPR042100">
    <property type="entry name" value="Bug_dom1"/>
</dbReference>
<accession>A0ABX6P468</accession>
<keyword evidence="4" id="KW-1185">Reference proteome</keyword>
<dbReference type="EMBL" id="CP053418">
    <property type="protein sequence ID" value="QJW83806.1"/>
    <property type="molecule type" value="Genomic_DNA"/>
</dbReference>
<reference evidence="3 4" key="1">
    <citation type="submission" date="2020-05" db="EMBL/GenBank/DDBJ databases">
        <title>Ramlibacter rhizophilus sp. nov., isolated from rhizosphere soil of national flower Mugunghwa from South Korea.</title>
        <authorList>
            <person name="Zheng-Fei Y."/>
            <person name="Huan T."/>
        </authorList>
    </citation>
    <scope>NUCLEOTIDE SEQUENCE [LARGE SCALE GENOMIC DNA]</scope>
    <source>
        <strain evidence="3 4">H242</strain>
    </source>
</reference>
<feature type="region of interest" description="Disordered" evidence="2">
    <location>
        <begin position="102"/>
        <end position="129"/>
    </location>
</feature>
<dbReference type="Gene3D" id="3.40.190.150">
    <property type="entry name" value="Bordetella uptake gene, domain 1"/>
    <property type="match status" value="1"/>
</dbReference>
<dbReference type="Pfam" id="PF03401">
    <property type="entry name" value="TctC"/>
    <property type="match status" value="1"/>
</dbReference>
<dbReference type="Gene3D" id="3.40.190.10">
    <property type="entry name" value="Periplasmic binding protein-like II"/>
    <property type="match status" value="1"/>
</dbReference>
<gene>
    <name evidence="3" type="ORF">HK414_06705</name>
</gene>
<name>A0ABX6P468_9BURK</name>
<dbReference type="Proteomes" id="UP000500826">
    <property type="component" value="Chromosome"/>
</dbReference>
<evidence type="ECO:0008006" key="5">
    <source>
        <dbReference type="Google" id="ProtNLM"/>
    </source>
</evidence>